<dbReference type="EMBL" id="KN817596">
    <property type="protein sequence ID" value="KJA17961.1"/>
    <property type="molecule type" value="Genomic_DNA"/>
</dbReference>
<feature type="transmembrane region" description="Helical" evidence="8">
    <location>
        <begin position="83"/>
        <end position="103"/>
    </location>
</feature>
<keyword evidence="6" id="KW-0406">Ion transport</keyword>
<dbReference type="Proteomes" id="UP000054270">
    <property type="component" value="Unassembled WGS sequence"/>
</dbReference>
<name>A0A0D2NMK5_HYPSF</name>
<protein>
    <recommendedName>
        <fullName evidence="9">Major facilitator superfamily (MFS) profile domain-containing protein</fullName>
    </recommendedName>
</protein>
<feature type="transmembrane region" description="Helical" evidence="8">
    <location>
        <begin position="203"/>
        <end position="226"/>
    </location>
</feature>
<evidence type="ECO:0000256" key="1">
    <source>
        <dbReference type="ARBA" id="ARBA00004141"/>
    </source>
</evidence>
<comment type="similarity">
    <text evidence="2">Belongs to the major facilitator superfamily.</text>
</comment>
<evidence type="ECO:0000256" key="6">
    <source>
        <dbReference type="ARBA" id="ARBA00023065"/>
    </source>
</evidence>
<dbReference type="OrthoDB" id="2241241at2759"/>
<dbReference type="GO" id="GO:0005886">
    <property type="term" value="C:plasma membrane"/>
    <property type="evidence" value="ECO:0007669"/>
    <property type="project" value="TreeGrafter"/>
</dbReference>
<keyword evidence="11" id="KW-1185">Reference proteome</keyword>
<feature type="transmembrane region" description="Helical" evidence="8">
    <location>
        <begin position="456"/>
        <end position="481"/>
    </location>
</feature>
<dbReference type="PROSITE" id="PS50850">
    <property type="entry name" value="MFS"/>
    <property type="match status" value="1"/>
</dbReference>
<proteinExistence type="inferred from homology"/>
<dbReference type="Gene3D" id="1.20.1250.20">
    <property type="entry name" value="MFS general substrate transporter like domains"/>
    <property type="match status" value="2"/>
</dbReference>
<dbReference type="InterPro" id="IPR011701">
    <property type="entry name" value="MFS"/>
</dbReference>
<feature type="transmembrane region" description="Helical" evidence="8">
    <location>
        <begin position="45"/>
        <end position="63"/>
    </location>
</feature>
<feature type="transmembrane region" description="Helical" evidence="8">
    <location>
        <begin position="425"/>
        <end position="444"/>
    </location>
</feature>
<dbReference type="OMA" id="QWHNPSM"/>
<dbReference type="PANTHER" id="PTHR23501:SF87">
    <property type="entry name" value="SIDEROPHORE IRON TRANSPORTER 2"/>
    <property type="match status" value="1"/>
</dbReference>
<dbReference type="Pfam" id="PF07690">
    <property type="entry name" value="MFS_1"/>
    <property type="match status" value="1"/>
</dbReference>
<feature type="transmembrane region" description="Helical" evidence="8">
    <location>
        <begin position="329"/>
        <end position="347"/>
    </location>
</feature>
<accession>A0A0D2NMK5</accession>
<evidence type="ECO:0000256" key="4">
    <source>
        <dbReference type="ARBA" id="ARBA00022692"/>
    </source>
</evidence>
<feature type="transmembrane region" description="Helical" evidence="8">
    <location>
        <begin position="115"/>
        <end position="133"/>
    </location>
</feature>
<comment type="subcellular location">
    <subcellularLocation>
        <location evidence="1">Membrane</location>
        <topology evidence="1">Multi-pass membrane protein</topology>
    </subcellularLocation>
</comment>
<dbReference type="SUPFAM" id="SSF103473">
    <property type="entry name" value="MFS general substrate transporter"/>
    <property type="match status" value="1"/>
</dbReference>
<feature type="transmembrane region" description="Helical" evidence="8">
    <location>
        <begin position="534"/>
        <end position="553"/>
    </location>
</feature>
<keyword evidence="3" id="KW-0813">Transport</keyword>
<feature type="transmembrane region" description="Helical" evidence="8">
    <location>
        <begin position="291"/>
        <end position="309"/>
    </location>
</feature>
<evidence type="ECO:0000313" key="10">
    <source>
        <dbReference type="EMBL" id="KJA17961.1"/>
    </source>
</evidence>
<feature type="transmembrane region" description="Helical" evidence="8">
    <location>
        <begin position="396"/>
        <end position="413"/>
    </location>
</feature>
<dbReference type="FunFam" id="1.20.1250.20:FF:000197">
    <property type="entry name" value="Siderophore iron transporter 1"/>
    <property type="match status" value="1"/>
</dbReference>
<feature type="transmembrane region" description="Helical" evidence="8">
    <location>
        <begin position="139"/>
        <end position="161"/>
    </location>
</feature>
<evidence type="ECO:0000259" key="9">
    <source>
        <dbReference type="PROSITE" id="PS50850"/>
    </source>
</evidence>
<dbReference type="InterPro" id="IPR020846">
    <property type="entry name" value="MFS_dom"/>
</dbReference>
<sequence length="591" mass="63443">MSLHKSELSTKDAEKGISDDVRSISDVGHLGVKTIQATHKVYGKYSKWFLFISLGLAAYIYSLDGTTTYSYLAFAASSFGDHSLISTIQVAQSIIIACGKPVIAKIADVGSRGTAYVAVLIFYVIGYIVIASSNNVQTLAGGIIIYAIGYTGLQLLTQIIIADMTTLKWRGLVSGLISMPYIINAFVGSNISANVLVGAGWRWGYGMFAILIPVSLAPLITTLLWAERKARKQGVAPTRASGPQLSFYARTVSVVDQLDMLGLLLIGTSVALILLPLTLSNSAKGGWNNASMIAMIVVGCILIPVYALWDLKFANYPVIARRFVFNRSVVLACAIGAFDFVSFYISYTYLYSFVLVVKPWSLLNATYFSQTQTVALTVFGIAGGLAMRYFHRSKPILLAGVAIRLLGCGLMIHSRGANASDAEVVWSQLLQGIGGGFSAVSLQVSAQASVPHADVAMVTAVVLLITEIGGAIGTAIAGSIWTHLMPGKLAYYLPELSEEDRTTLFGSLYAVAVYPRGNPIREGVILAYDDVMKILTIVATVFAVVPLVLAIWMPNWYLGDQQNAVENVDLAGEKVDNPDVVAQQPSRVSSL</sequence>
<feature type="domain" description="Major facilitator superfamily (MFS) profile" evidence="9">
    <location>
        <begin position="50"/>
        <end position="557"/>
    </location>
</feature>
<evidence type="ECO:0000256" key="5">
    <source>
        <dbReference type="ARBA" id="ARBA00022989"/>
    </source>
</evidence>
<dbReference type="STRING" id="945553.A0A0D2NMK5"/>
<dbReference type="PANTHER" id="PTHR23501">
    <property type="entry name" value="MAJOR FACILITATOR SUPERFAMILY"/>
    <property type="match status" value="1"/>
</dbReference>
<keyword evidence="7 8" id="KW-0472">Membrane</keyword>
<evidence type="ECO:0000313" key="11">
    <source>
        <dbReference type="Proteomes" id="UP000054270"/>
    </source>
</evidence>
<evidence type="ECO:0000256" key="2">
    <source>
        <dbReference type="ARBA" id="ARBA00008335"/>
    </source>
</evidence>
<keyword evidence="4 8" id="KW-0812">Transmembrane</keyword>
<feature type="transmembrane region" description="Helical" evidence="8">
    <location>
        <begin position="367"/>
        <end position="389"/>
    </location>
</feature>
<dbReference type="InterPro" id="IPR036259">
    <property type="entry name" value="MFS_trans_sf"/>
</dbReference>
<evidence type="ECO:0000256" key="8">
    <source>
        <dbReference type="SAM" id="Phobius"/>
    </source>
</evidence>
<dbReference type="GO" id="GO:0022857">
    <property type="term" value="F:transmembrane transporter activity"/>
    <property type="evidence" value="ECO:0007669"/>
    <property type="project" value="InterPro"/>
</dbReference>
<evidence type="ECO:0000256" key="3">
    <source>
        <dbReference type="ARBA" id="ARBA00022448"/>
    </source>
</evidence>
<feature type="transmembrane region" description="Helical" evidence="8">
    <location>
        <begin position="260"/>
        <end position="279"/>
    </location>
</feature>
<dbReference type="AlphaFoldDB" id="A0A0D2NMK5"/>
<reference evidence="11" key="1">
    <citation type="submission" date="2014-04" db="EMBL/GenBank/DDBJ databases">
        <title>Evolutionary Origins and Diversification of the Mycorrhizal Mutualists.</title>
        <authorList>
            <consortium name="DOE Joint Genome Institute"/>
            <consortium name="Mycorrhizal Genomics Consortium"/>
            <person name="Kohler A."/>
            <person name="Kuo A."/>
            <person name="Nagy L.G."/>
            <person name="Floudas D."/>
            <person name="Copeland A."/>
            <person name="Barry K.W."/>
            <person name="Cichocki N."/>
            <person name="Veneault-Fourrey C."/>
            <person name="LaButti K."/>
            <person name="Lindquist E.A."/>
            <person name="Lipzen A."/>
            <person name="Lundell T."/>
            <person name="Morin E."/>
            <person name="Murat C."/>
            <person name="Riley R."/>
            <person name="Ohm R."/>
            <person name="Sun H."/>
            <person name="Tunlid A."/>
            <person name="Henrissat B."/>
            <person name="Grigoriev I.V."/>
            <person name="Hibbett D.S."/>
            <person name="Martin F."/>
        </authorList>
    </citation>
    <scope>NUCLEOTIDE SEQUENCE [LARGE SCALE GENOMIC DNA]</scope>
    <source>
        <strain evidence="11">FD-334 SS-4</strain>
    </source>
</reference>
<dbReference type="GO" id="GO:0006811">
    <property type="term" value="P:monoatomic ion transport"/>
    <property type="evidence" value="ECO:0007669"/>
    <property type="project" value="UniProtKB-KW"/>
</dbReference>
<gene>
    <name evidence="10" type="ORF">HYPSUDRAFT_45818</name>
</gene>
<keyword evidence="5 8" id="KW-1133">Transmembrane helix</keyword>
<organism evidence="10 11">
    <name type="scientific">Hypholoma sublateritium (strain FD-334 SS-4)</name>
    <dbReference type="NCBI Taxonomy" id="945553"/>
    <lineage>
        <taxon>Eukaryota</taxon>
        <taxon>Fungi</taxon>
        <taxon>Dikarya</taxon>
        <taxon>Basidiomycota</taxon>
        <taxon>Agaricomycotina</taxon>
        <taxon>Agaricomycetes</taxon>
        <taxon>Agaricomycetidae</taxon>
        <taxon>Agaricales</taxon>
        <taxon>Agaricineae</taxon>
        <taxon>Strophariaceae</taxon>
        <taxon>Hypholoma</taxon>
    </lineage>
</organism>
<feature type="transmembrane region" description="Helical" evidence="8">
    <location>
        <begin position="173"/>
        <end position="197"/>
    </location>
</feature>
<evidence type="ECO:0000256" key="7">
    <source>
        <dbReference type="ARBA" id="ARBA00023136"/>
    </source>
</evidence>